<accession>A0AAE0HWQ2</accession>
<evidence type="ECO:0000313" key="3">
    <source>
        <dbReference type="Proteomes" id="UP001283341"/>
    </source>
</evidence>
<reference evidence="2" key="1">
    <citation type="journal article" date="2023" name="Mol. Phylogenet. Evol.">
        <title>Genome-scale phylogeny and comparative genomics of the fungal order Sordariales.</title>
        <authorList>
            <person name="Hensen N."/>
            <person name="Bonometti L."/>
            <person name="Westerberg I."/>
            <person name="Brannstrom I.O."/>
            <person name="Guillou S."/>
            <person name="Cros-Aarteil S."/>
            <person name="Calhoun S."/>
            <person name="Haridas S."/>
            <person name="Kuo A."/>
            <person name="Mondo S."/>
            <person name="Pangilinan J."/>
            <person name="Riley R."/>
            <person name="LaButti K."/>
            <person name="Andreopoulos B."/>
            <person name="Lipzen A."/>
            <person name="Chen C."/>
            <person name="Yan M."/>
            <person name="Daum C."/>
            <person name="Ng V."/>
            <person name="Clum A."/>
            <person name="Steindorff A."/>
            <person name="Ohm R.A."/>
            <person name="Martin F."/>
            <person name="Silar P."/>
            <person name="Natvig D.O."/>
            <person name="Lalanne C."/>
            <person name="Gautier V."/>
            <person name="Ament-Velasquez S.L."/>
            <person name="Kruys A."/>
            <person name="Hutchinson M.I."/>
            <person name="Powell A.J."/>
            <person name="Barry K."/>
            <person name="Miller A.N."/>
            <person name="Grigoriev I.V."/>
            <person name="Debuchy R."/>
            <person name="Gladieux P."/>
            <person name="Hiltunen Thoren M."/>
            <person name="Johannesson H."/>
        </authorList>
    </citation>
    <scope>NUCLEOTIDE SEQUENCE</scope>
    <source>
        <strain evidence="2">CBS 118394</strain>
    </source>
</reference>
<sequence length="772" mass="83772">MGRPGSRRVSHQASATRFPTPDDLPEIIVDSYPIRAKAKKALARRLASTPTESSPIEQVSPVSGKTWPTSLTSSQSRIPAPILEDFSGITGFKEVQAKMAITAQKQEVKEKNIIVEDFSDLTGFHATQVKLAVKCKKEGKALDKLESSVAVVESKTPVPVSAVELSASAAVSVAVLKAANLNPRSPTPLFPIGKEPVYQKEVIDKMIAKFQADEIRKVAEQIEASAKSLIAALLLIVEEPPASSEADTEIVANVVVEDITATEVKEVGPETETREPDLTAAAMDTASGIEVQDHEVVESPTQLVDNAEVAADQEIIEAKADLTSELPSVSPLVAELEPKSQAREELAEIPNEISDEAQEPTVRTEQPTEEPSTPDNTTSEESTTDSSSESSTETPDDTDSVDKARLETTATTEPAPVSTTTEKQSHPQSSEATPLQKFEASTRDIAARYLGDEQAEPFAKWLTRTICGKASCLEATRIDDDTVETVKEEVSNPKLELLENLAKDLDTYSPADWSAVRYRMAGCSVDQGTDQINGSSDRVGKIVDAVEKLVRFALGEGEEVVPGLTDIVKLFIDIVDAYLEAHFIHRAQEKTDNSLLGGGFYGRVGVWAALAHQNKVVEVALQTGVVKAVTQIEIVELAPQVEVDEVATGEKLLTDDEAEEIVINAEDAAIDAEDVPVNEEAMEVPPVSEPTVQPWQIGTKSKSILEVKATNTSTETRRLVLPTESWVDQTPTNDEVKTVPYWSTSVSPQPLAHWSEKIRQELRFYSSRVLRV</sequence>
<feature type="region of interest" description="Disordered" evidence="1">
    <location>
        <begin position="45"/>
        <end position="73"/>
    </location>
</feature>
<feature type="region of interest" description="Disordered" evidence="1">
    <location>
        <begin position="349"/>
        <end position="439"/>
    </location>
</feature>
<protein>
    <submittedName>
        <fullName evidence="2">Uncharacterized protein</fullName>
    </submittedName>
</protein>
<name>A0AAE0HWQ2_9PEZI</name>
<proteinExistence type="predicted"/>
<feature type="compositionally biased region" description="Basic residues" evidence="1">
    <location>
        <begin position="1"/>
        <end position="10"/>
    </location>
</feature>
<dbReference type="AlphaFoldDB" id="A0AAE0HWQ2"/>
<evidence type="ECO:0000256" key="1">
    <source>
        <dbReference type="SAM" id="MobiDB-lite"/>
    </source>
</evidence>
<dbReference type="EMBL" id="JAUEDM010000007">
    <property type="protein sequence ID" value="KAK3314278.1"/>
    <property type="molecule type" value="Genomic_DNA"/>
</dbReference>
<feature type="compositionally biased region" description="Polar residues" evidence="1">
    <location>
        <begin position="408"/>
        <end position="433"/>
    </location>
</feature>
<comment type="caution">
    <text evidence="2">The sequence shown here is derived from an EMBL/GenBank/DDBJ whole genome shotgun (WGS) entry which is preliminary data.</text>
</comment>
<dbReference type="Proteomes" id="UP001283341">
    <property type="component" value="Unassembled WGS sequence"/>
</dbReference>
<evidence type="ECO:0000313" key="2">
    <source>
        <dbReference type="EMBL" id="KAK3314278.1"/>
    </source>
</evidence>
<feature type="compositionally biased region" description="Polar residues" evidence="1">
    <location>
        <begin position="48"/>
        <end position="73"/>
    </location>
</feature>
<feature type="region of interest" description="Disordered" evidence="1">
    <location>
        <begin position="1"/>
        <end position="22"/>
    </location>
</feature>
<keyword evidence="3" id="KW-1185">Reference proteome</keyword>
<reference evidence="2" key="2">
    <citation type="submission" date="2023-06" db="EMBL/GenBank/DDBJ databases">
        <authorList>
            <consortium name="Lawrence Berkeley National Laboratory"/>
            <person name="Haridas S."/>
            <person name="Hensen N."/>
            <person name="Bonometti L."/>
            <person name="Westerberg I."/>
            <person name="Brannstrom I.O."/>
            <person name="Guillou S."/>
            <person name="Cros-Aarteil S."/>
            <person name="Calhoun S."/>
            <person name="Kuo A."/>
            <person name="Mondo S."/>
            <person name="Pangilinan J."/>
            <person name="Riley R."/>
            <person name="Labutti K."/>
            <person name="Andreopoulos B."/>
            <person name="Lipzen A."/>
            <person name="Chen C."/>
            <person name="Yanf M."/>
            <person name="Daum C."/>
            <person name="Ng V."/>
            <person name="Clum A."/>
            <person name="Steindorff A."/>
            <person name="Ohm R."/>
            <person name="Martin F."/>
            <person name="Silar P."/>
            <person name="Natvig D."/>
            <person name="Lalanne C."/>
            <person name="Gautier V."/>
            <person name="Ament-Velasquez S.L."/>
            <person name="Kruys A."/>
            <person name="Hutchinson M.I."/>
            <person name="Powell A.J."/>
            <person name="Barry K."/>
            <person name="Miller A.N."/>
            <person name="Grigoriev I.V."/>
            <person name="Debuchy R."/>
            <person name="Gladieux P."/>
            <person name="Thoren M.H."/>
            <person name="Johannesson H."/>
        </authorList>
    </citation>
    <scope>NUCLEOTIDE SEQUENCE</scope>
    <source>
        <strain evidence="2">CBS 118394</strain>
    </source>
</reference>
<gene>
    <name evidence="2" type="ORF">B0H66DRAFT_630800</name>
</gene>
<feature type="compositionally biased region" description="Low complexity" evidence="1">
    <location>
        <begin position="369"/>
        <end position="393"/>
    </location>
</feature>
<organism evidence="2 3">
    <name type="scientific">Apodospora peruviana</name>
    <dbReference type="NCBI Taxonomy" id="516989"/>
    <lineage>
        <taxon>Eukaryota</taxon>
        <taxon>Fungi</taxon>
        <taxon>Dikarya</taxon>
        <taxon>Ascomycota</taxon>
        <taxon>Pezizomycotina</taxon>
        <taxon>Sordariomycetes</taxon>
        <taxon>Sordariomycetidae</taxon>
        <taxon>Sordariales</taxon>
        <taxon>Lasiosphaeriaceae</taxon>
        <taxon>Apodospora</taxon>
    </lineage>
</organism>